<dbReference type="Gene3D" id="1.25.40.570">
    <property type="match status" value="1"/>
</dbReference>
<dbReference type="SMART" id="SM00088">
    <property type="entry name" value="PINT"/>
    <property type="match status" value="1"/>
</dbReference>
<keyword evidence="4" id="KW-0963">Cytoplasm</keyword>
<gene>
    <name evidence="9" type="ORF">BJ508DRAFT_411107</name>
</gene>
<dbReference type="InterPro" id="IPR045135">
    <property type="entry name" value="Rpn7_N"/>
</dbReference>
<dbReference type="AlphaFoldDB" id="A0A3N4IJQ3"/>
<evidence type="ECO:0000256" key="7">
    <source>
        <dbReference type="SAM" id="MobiDB-lite"/>
    </source>
</evidence>
<dbReference type="PROSITE" id="PS50250">
    <property type="entry name" value="PCI"/>
    <property type="match status" value="1"/>
</dbReference>
<evidence type="ECO:0000313" key="10">
    <source>
        <dbReference type="Proteomes" id="UP000275078"/>
    </source>
</evidence>
<evidence type="ECO:0000256" key="3">
    <source>
        <dbReference type="ARBA" id="ARBA00008793"/>
    </source>
</evidence>
<evidence type="ECO:0000256" key="5">
    <source>
        <dbReference type="ARBA" id="ARBA00022790"/>
    </source>
</evidence>
<dbReference type="Proteomes" id="UP000275078">
    <property type="component" value="Unassembled WGS sequence"/>
</dbReference>
<reference evidence="9 10" key="1">
    <citation type="journal article" date="2018" name="Nat. Ecol. Evol.">
        <title>Pezizomycetes genomes reveal the molecular basis of ectomycorrhizal truffle lifestyle.</title>
        <authorList>
            <person name="Murat C."/>
            <person name="Payen T."/>
            <person name="Noel B."/>
            <person name="Kuo A."/>
            <person name="Morin E."/>
            <person name="Chen J."/>
            <person name="Kohler A."/>
            <person name="Krizsan K."/>
            <person name="Balestrini R."/>
            <person name="Da Silva C."/>
            <person name="Montanini B."/>
            <person name="Hainaut M."/>
            <person name="Levati E."/>
            <person name="Barry K.W."/>
            <person name="Belfiori B."/>
            <person name="Cichocki N."/>
            <person name="Clum A."/>
            <person name="Dockter R.B."/>
            <person name="Fauchery L."/>
            <person name="Guy J."/>
            <person name="Iotti M."/>
            <person name="Le Tacon F."/>
            <person name="Lindquist E.A."/>
            <person name="Lipzen A."/>
            <person name="Malagnac F."/>
            <person name="Mello A."/>
            <person name="Molinier V."/>
            <person name="Miyauchi S."/>
            <person name="Poulain J."/>
            <person name="Riccioni C."/>
            <person name="Rubini A."/>
            <person name="Sitrit Y."/>
            <person name="Splivallo R."/>
            <person name="Traeger S."/>
            <person name="Wang M."/>
            <person name="Zifcakova L."/>
            <person name="Wipf D."/>
            <person name="Zambonelli A."/>
            <person name="Paolocci F."/>
            <person name="Nowrousian M."/>
            <person name="Ottonello S."/>
            <person name="Baldrian P."/>
            <person name="Spatafora J.W."/>
            <person name="Henrissat B."/>
            <person name="Nagy L.G."/>
            <person name="Aury J.M."/>
            <person name="Wincker P."/>
            <person name="Grigoriev I.V."/>
            <person name="Bonfante P."/>
            <person name="Martin F.M."/>
        </authorList>
    </citation>
    <scope>NUCLEOTIDE SEQUENCE [LARGE SCALE GENOMIC DNA]</scope>
    <source>
        <strain evidence="9 10">RN42</strain>
    </source>
</reference>
<proteinExistence type="inferred from homology"/>
<evidence type="ECO:0000256" key="6">
    <source>
        <dbReference type="ARBA" id="ARBA00023242"/>
    </source>
</evidence>
<dbReference type="OrthoDB" id="422427at2759"/>
<dbReference type="EMBL" id="ML119649">
    <property type="protein sequence ID" value="RPA86383.1"/>
    <property type="molecule type" value="Genomic_DNA"/>
</dbReference>
<name>A0A3N4IJQ3_ASCIM</name>
<dbReference type="GO" id="GO:0005737">
    <property type="term" value="C:cytoplasm"/>
    <property type="evidence" value="ECO:0007669"/>
    <property type="project" value="UniProtKB-SubCell"/>
</dbReference>
<dbReference type="InterPro" id="IPR036390">
    <property type="entry name" value="WH_DNA-bd_sf"/>
</dbReference>
<evidence type="ECO:0000256" key="1">
    <source>
        <dbReference type="ARBA" id="ARBA00004123"/>
    </source>
</evidence>
<organism evidence="9 10">
    <name type="scientific">Ascobolus immersus RN42</name>
    <dbReference type="NCBI Taxonomy" id="1160509"/>
    <lineage>
        <taxon>Eukaryota</taxon>
        <taxon>Fungi</taxon>
        <taxon>Dikarya</taxon>
        <taxon>Ascomycota</taxon>
        <taxon>Pezizomycotina</taxon>
        <taxon>Pezizomycetes</taxon>
        <taxon>Pezizales</taxon>
        <taxon>Ascobolaceae</taxon>
        <taxon>Ascobolus</taxon>
    </lineage>
</organism>
<dbReference type="PANTHER" id="PTHR14145:SF2">
    <property type="entry name" value="COP9 SIGNALOSOME COMPLEX SUBUNIT 1"/>
    <property type="match status" value="1"/>
</dbReference>
<keyword evidence="5" id="KW-0736">Signalosome</keyword>
<comment type="subcellular location">
    <subcellularLocation>
        <location evidence="2">Cytoplasm</location>
    </subcellularLocation>
    <subcellularLocation>
        <location evidence="1">Nucleus</location>
    </subcellularLocation>
</comment>
<dbReference type="GO" id="GO:0008180">
    <property type="term" value="C:COP9 signalosome"/>
    <property type="evidence" value="ECO:0007669"/>
    <property type="project" value="UniProtKB-KW"/>
</dbReference>
<keyword evidence="6" id="KW-0539">Nucleus</keyword>
<evidence type="ECO:0000259" key="8">
    <source>
        <dbReference type="PROSITE" id="PS50250"/>
    </source>
</evidence>
<dbReference type="Pfam" id="PF01399">
    <property type="entry name" value="PCI"/>
    <property type="match status" value="1"/>
</dbReference>
<comment type="similarity">
    <text evidence="3">Belongs to the CSN1 family.</text>
</comment>
<dbReference type="Pfam" id="PF10602">
    <property type="entry name" value="RPN7"/>
    <property type="match status" value="1"/>
</dbReference>
<dbReference type="InterPro" id="IPR000717">
    <property type="entry name" value="PCI_dom"/>
</dbReference>
<keyword evidence="10" id="KW-1185">Reference proteome</keyword>
<dbReference type="SUPFAM" id="SSF46785">
    <property type="entry name" value="Winged helix' DNA-binding domain"/>
    <property type="match status" value="1"/>
</dbReference>
<evidence type="ECO:0000256" key="4">
    <source>
        <dbReference type="ARBA" id="ARBA00022490"/>
    </source>
</evidence>
<dbReference type="STRING" id="1160509.A0A3N4IJQ3"/>
<sequence length="479" mass="54246">MDLDVGSLVKKPVRQSAIINELPKFDIETYISNYEGRTKVDRLLFIGQHCPPLAEDAFRQAIKILKESSDIERYKQAVQGLQSILPDDPQAQIDEEWLEETSKKVAAGVEKFEAQLHSYKHNLIKESIRMGHEDLGNFYFESGDLSNAYKSYLRMRDACTASRHIQDMTLLVIKTAILQNNWTTVQQNVGKLRAVAATKEEEAALLPKITVAQGLLALQSNNFHAAAKAFMECPPKLEWPEIIAPNDVATYGGLCALASLPRKQLKDEVLENTTFREYLDLEAHVRKAIKHFINARYRECLELLNEYKNNYLLDIYFTEHVEKLYQAIRKKCMVSYMVPFSDVWVSEMAAEFGVSEEKLQEEVEALIISGDLKARIDTREKLIITPDPDEREALYRSVLETADEHVLETKMRLFKMNMIRNGYKNKNPDESHGFDGVSGGAGNILRDAINNAGPGGGGRRGGFFRDRTGEGKASQTQPH</sequence>
<protein>
    <recommendedName>
        <fullName evidence="8">PCI domain-containing protein</fullName>
    </recommendedName>
</protein>
<feature type="region of interest" description="Disordered" evidence="7">
    <location>
        <begin position="450"/>
        <end position="479"/>
    </location>
</feature>
<dbReference type="PANTHER" id="PTHR14145">
    <property type="entry name" value="26S PROTESOME SUBUNIT 6"/>
    <property type="match status" value="1"/>
</dbReference>
<feature type="domain" description="PCI" evidence="8">
    <location>
        <begin position="222"/>
        <end position="390"/>
    </location>
</feature>
<accession>A0A3N4IJQ3</accession>
<evidence type="ECO:0000313" key="9">
    <source>
        <dbReference type="EMBL" id="RPA86383.1"/>
    </source>
</evidence>
<evidence type="ECO:0000256" key="2">
    <source>
        <dbReference type="ARBA" id="ARBA00004496"/>
    </source>
</evidence>
<dbReference type="InterPro" id="IPR019585">
    <property type="entry name" value="Rpn7/CSN1"/>
</dbReference>